<evidence type="ECO:0000313" key="1">
    <source>
        <dbReference type="EMBL" id="CAI6344391.1"/>
    </source>
</evidence>
<proteinExistence type="predicted"/>
<organism evidence="1 2">
    <name type="scientific">Macrosiphum euphorbiae</name>
    <name type="common">potato aphid</name>
    <dbReference type="NCBI Taxonomy" id="13131"/>
    <lineage>
        <taxon>Eukaryota</taxon>
        <taxon>Metazoa</taxon>
        <taxon>Ecdysozoa</taxon>
        <taxon>Arthropoda</taxon>
        <taxon>Hexapoda</taxon>
        <taxon>Insecta</taxon>
        <taxon>Pterygota</taxon>
        <taxon>Neoptera</taxon>
        <taxon>Paraneoptera</taxon>
        <taxon>Hemiptera</taxon>
        <taxon>Sternorrhyncha</taxon>
        <taxon>Aphidomorpha</taxon>
        <taxon>Aphidoidea</taxon>
        <taxon>Aphididae</taxon>
        <taxon>Macrosiphini</taxon>
        <taxon>Macrosiphum</taxon>
    </lineage>
</organism>
<evidence type="ECO:0008006" key="3">
    <source>
        <dbReference type="Google" id="ProtNLM"/>
    </source>
</evidence>
<dbReference type="EMBL" id="CARXXK010000001">
    <property type="protein sequence ID" value="CAI6344391.1"/>
    <property type="molecule type" value="Genomic_DNA"/>
</dbReference>
<accession>A0AAV0VJH0</accession>
<gene>
    <name evidence="1" type="ORF">MEUPH1_LOCUS1528</name>
</gene>
<dbReference type="AlphaFoldDB" id="A0AAV0VJH0"/>
<sequence>MNTYLSSGSANEDVLEASFQISYRIGKSCKNHTIGENLILPSIKEAVSCMFEKDYVNKINAILLSNDTVSRRIKDISNDIEETLRKGINDSQLFSIQVDESTDVAQLAVLLVISRYLKENESVEGLLLCHPITEFTTGADIFHAINSYFIEKRIM</sequence>
<evidence type="ECO:0000313" key="2">
    <source>
        <dbReference type="Proteomes" id="UP001160148"/>
    </source>
</evidence>
<name>A0AAV0VJH0_9HEMI</name>
<dbReference type="PANTHER" id="PTHR45913:SF22">
    <property type="entry name" value="SCAN BOX DOMAIN-CONTAINING PROTEIN"/>
    <property type="match status" value="1"/>
</dbReference>
<protein>
    <recommendedName>
        <fullName evidence="3">Zinc finger BED domain-containing protein 5</fullName>
    </recommendedName>
</protein>
<dbReference type="Proteomes" id="UP001160148">
    <property type="component" value="Unassembled WGS sequence"/>
</dbReference>
<keyword evidence="2" id="KW-1185">Reference proteome</keyword>
<dbReference type="PANTHER" id="PTHR45913">
    <property type="entry name" value="EPM2A-INTERACTING PROTEIN 1"/>
    <property type="match status" value="1"/>
</dbReference>
<comment type="caution">
    <text evidence="1">The sequence shown here is derived from an EMBL/GenBank/DDBJ whole genome shotgun (WGS) entry which is preliminary data.</text>
</comment>
<reference evidence="1 2" key="1">
    <citation type="submission" date="2023-01" db="EMBL/GenBank/DDBJ databases">
        <authorList>
            <person name="Whitehead M."/>
        </authorList>
    </citation>
    <scope>NUCLEOTIDE SEQUENCE [LARGE SCALE GENOMIC DNA]</scope>
</reference>